<dbReference type="InterPro" id="IPR021150">
    <property type="entry name" value="Ubiq_cyt_c_chap"/>
</dbReference>
<feature type="non-terminal residue" evidence="3">
    <location>
        <position position="1"/>
    </location>
</feature>
<comment type="caution">
    <text evidence="3">The sequence shown here is derived from an EMBL/GenBank/DDBJ whole genome shotgun (WGS) entry which is preliminary data.</text>
</comment>
<feature type="domain" description="Ubiquinol-cytochrome c chaperone" evidence="2">
    <location>
        <begin position="41"/>
        <end position="144"/>
    </location>
</feature>
<dbReference type="Proteomes" id="UP000886523">
    <property type="component" value="Unassembled WGS sequence"/>
</dbReference>
<sequence length="146" mass="16819">IAWLMGYHSKTSTAIRETRLPYAQCAQRDTDESRFLHGGDLAPTYQTWFQITNLHVWLLTTRYRALPKTHGRRYVQELVNHFFIDVEHRMRVTLSNKAPERVVKGYMREMRDQWAGAGIALDLGLIGSDAELSGAVWRNVFAARGL</sequence>
<dbReference type="PANTHER" id="PTHR12184:SF1">
    <property type="entry name" value="UBIQUINOL-CYTOCHROME-C REDUCTASE COMPLEX ASSEMBLY FACTOR 1"/>
    <property type="match status" value="1"/>
</dbReference>
<dbReference type="GO" id="GO:0005739">
    <property type="term" value="C:mitochondrion"/>
    <property type="evidence" value="ECO:0007669"/>
    <property type="project" value="TreeGrafter"/>
</dbReference>
<dbReference type="Pfam" id="PF03981">
    <property type="entry name" value="Ubiq_cyt_C_chap"/>
    <property type="match status" value="1"/>
</dbReference>
<reference evidence="3" key="1">
    <citation type="journal article" date="2020" name="Nat. Commun.">
        <title>Large-scale genome sequencing of mycorrhizal fungi provides insights into the early evolution of symbiotic traits.</title>
        <authorList>
            <person name="Miyauchi S."/>
            <person name="Kiss E."/>
            <person name="Kuo A."/>
            <person name="Drula E."/>
            <person name="Kohler A."/>
            <person name="Sanchez-Garcia M."/>
            <person name="Morin E."/>
            <person name="Andreopoulos B."/>
            <person name="Barry K.W."/>
            <person name="Bonito G."/>
            <person name="Buee M."/>
            <person name="Carver A."/>
            <person name="Chen C."/>
            <person name="Cichocki N."/>
            <person name="Clum A."/>
            <person name="Culley D."/>
            <person name="Crous P.W."/>
            <person name="Fauchery L."/>
            <person name="Girlanda M."/>
            <person name="Hayes R.D."/>
            <person name="Keri Z."/>
            <person name="LaButti K."/>
            <person name="Lipzen A."/>
            <person name="Lombard V."/>
            <person name="Magnuson J."/>
            <person name="Maillard F."/>
            <person name="Murat C."/>
            <person name="Nolan M."/>
            <person name="Ohm R.A."/>
            <person name="Pangilinan J."/>
            <person name="Pereira M.F."/>
            <person name="Perotto S."/>
            <person name="Peter M."/>
            <person name="Pfister S."/>
            <person name="Riley R."/>
            <person name="Sitrit Y."/>
            <person name="Stielow J.B."/>
            <person name="Szollosi G."/>
            <person name="Zifcakova L."/>
            <person name="Stursova M."/>
            <person name="Spatafora J.W."/>
            <person name="Tedersoo L."/>
            <person name="Vaario L.M."/>
            <person name="Yamada A."/>
            <person name="Yan M."/>
            <person name="Wang P."/>
            <person name="Xu J."/>
            <person name="Bruns T."/>
            <person name="Baldrian P."/>
            <person name="Vilgalys R."/>
            <person name="Dunand C."/>
            <person name="Henrissat B."/>
            <person name="Grigoriev I.V."/>
            <person name="Hibbett D."/>
            <person name="Nagy L.G."/>
            <person name="Martin F.M."/>
        </authorList>
    </citation>
    <scope>NUCLEOTIDE SEQUENCE</scope>
    <source>
        <strain evidence="3">UP504</strain>
    </source>
</reference>
<protein>
    <recommendedName>
        <fullName evidence="2">Ubiquinol-cytochrome c chaperone domain-containing protein</fullName>
    </recommendedName>
</protein>
<dbReference type="AlphaFoldDB" id="A0A9P6DYK0"/>
<evidence type="ECO:0000313" key="3">
    <source>
        <dbReference type="EMBL" id="KAF9515005.1"/>
    </source>
</evidence>
<organism evidence="3 4">
    <name type="scientific">Hydnum rufescens UP504</name>
    <dbReference type="NCBI Taxonomy" id="1448309"/>
    <lineage>
        <taxon>Eukaryota</taxon>
        <taxon>Fungi</taxon>
        <taxon>Dikarya</taxon>
        <taxon>Basidiomycota</taxon>
        <taxon>Agaricomycotina</taxon>
        <taxon>Agaricomycetes</taxon>
        <taxon>Cantharellales</taxon>
        <taxon>Hydnaceae</taxon>
        <taxon>Hydnum</taxon>
    </lineage>
</organism>
<feature type="non-terminal residue" evidence="3">
    <location>
        <position position="146"/>
    </location>
</feature>
<evidence type="ECO:0000259" key="2">
    <source>
        <dbReference type="Pfam" id="PF03981"/>
    </source>
</evidence>
<gene>
    <name evidence="3" type="ORF">BS47DRAFT_1284742</name>
</gene>
<accession>A0A9P6DYK0</accession>
<dbReference type="GO" id="GO:0034551">
    <property type="term" value="P:mitochondrial respiratory chain complex III assembly"/>
    <property type="evidence" value="ECO:0007669"/>
    <property type="project" value="TreeGrafter"/>
</dbReference>
<dbReference type="OrthoDB" id="10253878at2759"/>
<keyword evidence="4" id="KW-1185">Reference proteome</keyword>
<dbReference type="EMBL" id="MU128954">
    <property type="protein sequence ID" value="KAF9515005.1"/>
    <property type="molecule type" value="Genomic_DNA"/>
</dbReference>
<proteinExistence type="inferred from homology"/>
<evidence type="ECO:0000256" key="1">
    <source>
        <dbReference type="ARBA" id="ARBA00006407"/>
    </source>
</evidence>
<name>A0A9P6DYK0_9AGAM</name>
<dbReference type="InterPro" id="IPR007129">
    <property type="entry name" value="Ubiqinol_cyt_c_chaperone_CPB3"/>
</dbReference>
<evidence type="ECO:0000313" key="4">
    <source>
        <dbReference type="Proteomes" id="UP000886523"/>
    </source>
</evidence>
<comment type="similarity">
    <text evidence="1">Belongs to the CBP3 family.</text>
</comment>
<dbReference type="PANTHER" id="PTHR12184">
    <property type="entry name" value="UBIQUINOL-CYTOCHROME C REDUCTASE COMPLEX ASSEMBLY FACTOR 1 FAMILY MEMBER"/>
    <property type="match status" value="1"/>
</dbReference>